<dbReference type="NCBIfam" id="TIGR00173">
    <property type="entry name" value="menD"/>
    <property type="match status" value="1"/>
</dbReference>
<evidence type="ECO:0000313" key="11">
    <source>
        <dbReference type="EMBL" id="MDN7240159.1"/>
    </source>
</evidence>
<dbReference type="InterPro" id="IPR011766">
    <property type="entry name" value="TPP_enzyme_TPP-bd"/>
</dbReference>
<comment type="similarity">
    <text evidence="7">Belongs to the TPP enzyme family. MenD subfamily.</text>
</comment>
<feature type="domain" description="Thiamine pyrophosphate enzyme N-terminal TPP-binding" evidence="9">
    <location>
        <begin position="12"/>
        <end position="124"/>
    </location>
</feature>
<dbReference type="InterPro" id="IPR029035">
    <property type="entry name" value="DHS-like_NAD/FAD-binding_dom"/>
</dbReference>
<dbReference type="GO" id="GO:0070204">
    <property type="term" value="F:2-succinyl-5-enolpyruvyl-6-hydroxy-3-cyclohexene-1-carboxylic-acid synthase activity"/>
    <property type="evidence" value="ECO:0007669"/>
    <property type="project" value="UniProtKB-EC"/>
</dbReference>
<comment type="pathway">
    <text evidence="7">Quinol/quinone metabolism; 1,4-dihydroxy-2-naphthoate biosynthesis; 1,4-dihydroxy-2-naphthoate from chorismate: step 2/7.</text>
</comment>
<dbReference type="Gene3D" id="3.40.50.970">
    <property type="match status" value="2"/>
</dbReference>
<comment type="catalytic activity">
    <reaction evidence="7">
        <text>isochorismate + 2-oxoglutarate + H(+) = 5-enolpyruvoyl-6-hydroxy-2-succinyl-cyclohex-3-ene-1-carboxylate + CO2</text>
        <dbReference type="Rhea" id="RHEA:25593"/>
        <dbReference type="ChEBI" id="CHEBI:15378"/>
        <dbReference type="ChEBI" id="CHEBI:16526"/>
        <dbReference type="ChEBI" id="CHEBI:16810"/>
        <dbReference type="ChEBI" id="CHEBI:29780"/>
        <dbReference type="ChEBI" id="CHEBI:58818"/>
        <dbReference type="EC" id="2.2.1.9"/>
    </reaction>
</comment>
<comment type="subunit">
    <text evidence="7">Homodimer.</text>
</comment>
<dbReference type="InterPro" id="IPR012001">
    <property type="entry name" value="Thiamin_PyroP_enz_TPP-bd_dom"/>
</dbReference>
<protein>
    <recommendedName>
        <fullName evidence="7">2-succinyl-5-enolpyruvyl-6-hydroxy-3-cyclohexene-1-carboxylate synthase</fullName>
        <shortName evidence="7">SEPHCHC synthase</shortName>
        <ecNumber evidence="7">2.2.1.9</ecNumber>
    </recommendedName>
    <alternativeName>
        <fullName evidence="7">Menaquinone biosynthesis protein MenD</fullName>
    </alternativeName>
</protein>
<comment type="function">
    <text evidence="7">Catalyzes the thiamine diphosphate-dependent decarboxylation of 2-oxoglutarate and the subsequent addition of the resulting succinic semialdehyde-thiamine pyrophosphate anion to isochorismate to yield 2-succinyl-5-enolpyruvyl-6-hydroxy-3-cyclohexene-1-carboxylate (SEPHCHC).</text>
</comment>
<dbReference type="PIRSF" id="PIRSF004983">
    <property type="entry name" value="MenD"/>
    <property type="match status" value="1"/>
</dbReference>
<evidence type="ECO:0000256" key="4">
    <source>
        <dbReference type="ARBA" id="ARBA00022842"/>
    </source>
</evidence>
<dbReference type="SUPFAM" id="SSF52518">
    <property type="entry name" value="Thiamin diphosphate-binding fold (THDP-binding)"/>
    <property type="match status" value="2"/>
</dbReference>
<evidence type="ECO:0000256" key="7">
    <source>
        <dbReference type="HAMAP-Rule" id="MF_01659"/>
    </source>
</evidence>
<proteinExistence type="inferred from homology"/>
<accession>A0ABT8MX01</accession>
<keyword evidence="1 7" id="KW-0474">Menaquinone biosynthesis</keyword>
<dbReference type="Pfam" id="PF16582">
    <property type="entry name" value="TPP_enzyme_M_2"/>
    <property type="match status" value="1"/>
</dbReference>
<dbReference type="EMBL" id="JAUJWV010000001">
    <property type="protein sequence ID" value="MDN7240159.1"/>
    <property type="molecule type" value="Genomic_DNA"/>
</dbReference>
<dbReference type="PANTHER" id="PTHR42916">
    <property type="entry name" value="2-SUCCINYL-5-ENOLPYRUVYL-6-HYDROXY-3-CYCLOHEXENE-1-CARBOXYLATE SYNTHASE"/>
    <property type="match status" value="1"/>
</dbReference>
<keyword evidence="12" id="KW-1185">Reference proteome</keyword>
<comment type="pathway">
    <text evidence="7">Quinol/quinone metabolism; menaquinone biosynthesis.</text>
</comment>
<evidence type="ECO:0000313" key="12">
    <source>
        <dbReference type="Proteomes" id="UP001172055"/>
    </source>
</evidence>
<keyword evidence="6 7" id="KW-0464">Manganese</keyword>
<dbReference type="SUPFAM" id="SSF52467">
    <property type="entry name" value="DHS-like NAD/FAD-binding domain"/>
    <property type="match status" value="1"/>
</dbReference>
<dbReference type="CDD" id="cd02009">
    <property type="entry name" value="TPP_SHCHC_synthase"/>
    <property type="match status" value="1"/>
</dbReference>
<evidence type="ECO:0000256" key="2">
    <source>
        <dbReference type="ARBA" id="ARBA00022679"/>
    </source>
</evidence>
<dbReference type="Pfam" id="PF02775">
    <property type="entry name" value="TPP_enzyme_C"/>
    <property type="match status" value="1"/>
</dbReference>
<dbReference type="InterPro" id="IPR004433">
    <property type="entry name" value="MenaQ_synth_MenD"/>
</dbReference>
<dbReference type="Pfam" id="PF02776">
    <property type="entry name" value="TPP_enzyme_N"/>
    <property type="match status" value="1"/>
</dbReference>
<organism evidence="11 12">
    <name type="scientific">Planococcus shixiaomingii</name>
    <dbReference type="NCBI Taxonomy" id="3058393"/>
    <lineage>
        <taxon>Bacteria</taxon>
        <taxon>Bacillati</taxon>
        <taxon>Bacillota</taxon>
        <taxon>Bacilli</taxon>
        <taxon>Bacillales</taxon>
        <taxon>Caryophanaceae</taxon>
        <taxon>Planococcus</taxon>
    </lineage>
</organism>
<evidence type="ECO:0000256" key="1">
    <source>
        <dbReference type="ARBA" id="ARBA00022428"/>
    </source>
</evidence>
<keyword evidence="2 7" id="KW-0808">Transferase</keyword>
<evidence type="ECO:0000256" key="6">
    <source>
        <dbReference type="ARBA" id="ARBA00023211"/>
    </source>
</evidence>
<comment type="caution">
    <text evidence="11">The sequence shown here is derived from an EMBL/GenBank/DDBJ whole genome shotgun (WGS) entry which is preliminary data.</text>
</comment>
<evidence type="ECO:0000259" key="8">
    <source>
        <dbReference type="Pfam" id="PF02775"/>
    </source>
</evidence>
<name>A0ABT8MX01_9BACL</name>
<gene>
    <name evidence="7 11" type="primary">menD</name>
    <name evidence="11" type="ORF">QWY14_00085</name>
</gene>
<dbReference type="Gene3D" id="3.40.50.1220">
    <property type="entry name" value="TPP-binding domain"/>
    <property type="match status" value="1"/>
</dbReference>
<dbReference type="InterPro" id="IPR032264">
    <property type="entry name" value="MenD_middle"/>
</dbReference>
<sequence>MTNREFLTEYVSAFTHSLVHLGVKNAVVSPGSRSTPLAYACMKQEGLKVYRQIDERSAAYFALGLAKASGAPVMLLCTSGTAAANYFPAIVEAYYARVPLIVVTADRPPELRDVGAPQAINQINLFGSHVKWSVDMPMPEQENRLDFLGRHLHRSVASAKTEPKGPVHINVPFREPLRIDFDQNYESHGEIVHFEAEHSLSSAAENFLQEILAQPKGLFVMGEMTEKLPDEFWKFIQKLQWPVLADPLSNVRTNIDPSCKELIIDSYDALLKNESFKEAMVPDMVVRVGPQPVSKPLSLYLTAIKPETYVVIDESPMLRDAQSVVTHHIQASAESLWRMPIEANPETDYRMKWAKASEIYWQVVERHCNDEKDEGVLAKLFFDELEGNDLVVGSSMPIRDVDTFFKATERDIRIFANRGANGIDGVVSTAFGVQAAGNRPTYLFIGDLSFLHDMNGLIASKMQATDLTVVIMNNDGGGIFSYLPQSQEERHFEELFGTPTGLTFGDAAKMYNAEYAAVETKEQLVEALRSEKQKQVKIIEVFTDRQENVVVHRKLWEQLNEELLKQWM</sequence>
<dbReference type="HAMAP" id="MF_01659">
    <property type="entry name" value="MenD"/>
    <property type="match status" value="1"/>
</dbReference>
<evidence type="ECO:0000259" key="9">
    <source>
        <dbReference type="Pfam" id="PF02776"/>
    </source>
</evidence>
<reference evidence="11 12" key="1">
    <citation type="submission" date="2023-06" db="EMBL/GenBank/DDBJ databases">
        <title>Novel species in genus Planococcus.</title>
        <authorList>
            <person name="Ning S."/>
        </authorList>
    </citation>
    <scope>NUCLEOTIDE SEQUENCE [LARGE SCALE GENOMIC DNA]</scope>
    <source>
        <strain evidence="11 12">N028</strain>
    </source>
</reference>
<feature type="domain" description="Thiamine pyrophosphate enzyme TPP-binding" evidence="8">
    <location>
        <begin position="427"/>
        <end position="537"/>
    </location>
</feature>
<dbReference type="RefSeq" id="WP_301722253.1">
    <property type="nucleotide sequence ID" value="NZ_JAUJWV010000001.1"/>
</dbReference>
<dbReference type="PANTHER" id="PTHR42916:SF1">
    <property type="entry name" value="PROTEIN PHYLLO, CHLOROPLASTIC"/>
    <property type="match status" value="1"/>
</dbReference>
<dbReference type="Proteomes" id="UP001172055">
    <property type="component" value="Unassembled WGS sequence"/>
</dbReference>
<keyword evidence="3 7" id="KW-0479">Metal-binding</keyword>
<keyword evidence="4 7" id="KW-0460">Magnesium</keyword>
<evidence type="ECO:0000256" key="5">
    <source>
        <dbReference type="ARBA" id="ARBA00023052"/>
    </source>
</evidence>
<dbReference type="CDD" id="cd07037">
    <property type="entry name" value="TPP_PYR_MenD"/>
    <property type="match status" value="1"/>
</dbReference>
<feature type="domain" description="Menaquinone biosynthesis protein MenD middle" evidence="10">
    <location>
        <begin position="211"/>
        <end position="377"/>
    </location>
</feature>
<keyword evidence="5 7" id="KW-0786">Thiamine pyrophosphate</keyword>
<dbReference type="InterPro" id="IPR029061">
    <property type="entry name" value="THDP-binding"/>
</dbReference>
<comment type="cofactor">
    <cofactor evidence="7">
        <name>thiamine diphosphate</name>
        <dbReference type="ChEBI" id="CHEBI:58937"/>
    </cofactor>
    <text evidence="7">Binds 1 thiamine pyrophosphate per subunit.</text>
</comment>
<evidence type="ECO:0000256" key="3">
    <source>
        <dbReference type="ARBA" id="ARBA00022723"/>
    </source>
</evidence>
<evidence type="ECO:0000259" key="10">
    <source>
        <dbReference type="Pfam" id="PF16582"/>
    </source>
</evidence>
<dbReference type="EC" id="2.2.1.9" evidence="7"/>
<comment type="cofactor">
    <cofactor evidence="7">
        <name>Mg(2+)</name>
        <dbReference type="ChEBI" id="CHEBI:18420"/>
    </cofactor>
    <cofactor evidence="7">
        <name>Mn(2+)</name>
        <dbReference type="ChEBI" id="CHEBI:29035"/>
    </cofactor>
</comment>